<feature type="compositionally biased region" description="Pro residues" evidence="1">
    <location>
        <begin position="234"/>
        <end position="244"/>
    </location>
</feature>
<accession>A0AAW0ARP4</accession>
<gene>
    <name evidence="2" type="ORF">R3P38DRAFT_2786629</name>
</gene>
<feature type="region of interest" description="Disordered" evidence="1">
    <location>
        <begin position="35"/>
        <end position="56"/>
    </location>
</feature>
<comment type="caution">
    <text evidence="2">The sequence shown here is derived from an EMBL/GenBank/DDBJ whole genome shotgun (WGS) entry which is preliminary data.</text>
</comment>
<feature type="compositionally biased region" description="Basic and acidic residues" evidence="1">
    <location>
        <begin position="463"/>
        <end position="486"/>
    </location>
</feature>
<organism evidence="2 3">
    <name type="scientific">Favolaschia claudopus</name>
    <dbReference type="NCBI Taxonomy" id="2862362"/>
    <lineage>
        <taxon>Eukaryota</taxon>
        <taxon>Fungi</taxon>
        <taxon>Dikarya</taxon>
        <taxon>Basidiomycota</taxon>
        <taxon>Agaricomycotina</taxon>
        <taxon>Agaricomycetes</taxon>
        <taxon>Agaricomycetidae</taxon>
        <taxon>Agaricales</taxon>
        <taxon>Marasmiineae</taxon>
        <taxon>Mycenaceae</taxon>
        <taxon>Favolaschia</taxon>
    </lineage>
</organism>
<feature type="region of interest" description="Disordered" evidence="1">
    <location>
        <begin position="191"/>
        <end position="213"/>
    </location>
</feature>
<feature type="region of interest" description="Disordered" evidence="1">
    <location>
        <begin position="229"/>
        <end position="301"/>
    </location>
</feature>
<feature type="compositionally biased region" description="Low complexity" evidence="1">
    <location>
        <begin position="282"/>
        <end position="295"/>
    </location>
</feature>
<name>A0AAW0ARP4_9AGAR</name>
<reference evidence="2 3" key="1">
    <citation type="journal article" date="2024" name="J Genomics">
        <title>Draft genome sequencing and assembly of Favolaschia claudopus CIRM-BRFM 2984 isolated from oak limbs.</title>
        <authorList>
            <person name="Navarro D."/>
            <person name="Drula E."/>
            <person name="Chaduli D."/>
            <person name="Cazenave R."/>
            <person name="Ahrendt S."/>
            <person name="Wang J."/>
            <person name="Lipzen A."/>
            <person name="Daum C."/>
            <person name="Barry K."/>
            <person name="Grigoriev I.V."/>
            <person name="Favel A."/>
            <person name="Rosso M.N."/>
            <person name="Martin F."/>
        </authorList>
    </citation>
    <scope>NUCLEOTIDE SEQUENCE [LARGE SCALE GENOMIC DNA]</scope>
    <source>
        <strain evidence="2 3">CIRM-BRFM 2984</strain>
    </source>
</reference>
<feature type="compositionally biased region" description="Acidic residues" evidence="1">
    <location>
        <begin position="370"/>
        <end position="407"/>
    </location>
</feature>
<feature type="region of interest" description="Disordered" evidence="1">
    <location>
        <begin position="370"/>
        <end position="411"/>
    </location>
</feature>
<evidence type="ECO:0000256" key="1">
    <source>
        <dbReference type="SAM" id="MobiDB-lite"/>
    </source>
</evidence>
<evidence type="ECO:0000313" key="2">
    <source>
        <dbReference type="EMBL" id="KAK7015694.1"/>
    </source>
</evidence>
<protein>
    <submittedName>
        <fullName evidence="2">Uncharacterized protein</fullName>
    </submittedName>
</protein>
<dbReference type="AlphaFoldDB" id="A0AAW0ARP4"/>
<keyword evidence="3" id="KW-1185">Reference proteome</keyword>
<proteinExistence type="predicted"/>
<dbReference type="EMBL" id="JAWWNJ010000053">
    <property type="protein sequence ID" value="KAK7015694.1"/>
    <property type="molecule type" value="Genomic_DNA"/>
</dbReference>
<dbReference type="Proteomes" id="UP001362999">
    <property type="component" value="Unassembled WGS sequence"/>
</dbReference>
<feature type="region of interest" description="Disordered" evidence="1">
    <location>
        <begin position="460"/>
        <end position="492"/>
    </location>
</feature>
<feature type="compositionally biased region" description="Polar residues" evidence="1">
    <location>
        <begin position="191"/>
        <end position="208"/>
    </location>
</feature>
<evidence type="ECO:0000313" key="3">
    <source>
        <dbReference type="Proteomes" id="UP001362999"/>
    </source>
</evidence>
<sequence length="550" mass="59858">MGKAAARGLSWAAAAREEARGEILRGPCAQAGELEAQKGLGEGVHSLGRGEDGGRKEERLWQRTWQHSSAPRAASGRTADWLSGIFVAGGAPIEAYTRLRLIEQTRLVTLGSRSQGQKTRSFSKADIDLWAASNYAPRLQAGESRKQYGSRLTHVSRKNPLLDACRALKIRVPKNANLELRSELVKHWFTPRSSSATGSSTMQQTNNDPPLRRATDAHDVLASVLIPQGRSFHLPPPTGSPPHAPSNARGELRGGAPLMQVVPSRPESSFSARSKGKQKELTTPISRPIPTRPSTPVLPELPQFNTVTTTDVFGGSGSGSGTLGRQHADTHSPLIVIRPEQESDTVGQVNDAALLREYDVPGAKAYEILGYEDDDDDEEEEGERDLGPGDDADNEESSEDDEDDESVNMDAFRRGVRIAAVKRAEGNRRAGGRKTQAAMVLIFKVLSAVLYTKSQMNPGFIKSAKDHTENQEREREREGERERDPGIQDLPNAGVEAHSRLEVVFDLVDTSPSSPQDSKIVCLLVASKSRSIEDNFEDAAGGPLYLRSML</sequence>